<evidence type="ECO:0000256" key="3">
    <source>
        <dbReference type="ARBA" id="ARBA00022763"/>
    </source>
</evidence>
<evidence type="ECO:0000256" key="4">
    <source>
        <dbReference type="ARBA" id="ARBA00023172"/>
    </source>
</evidence>
<evidence type="ECO:0000313" key="10">
    <source>
        <dbReference type="Proteomes" id="UP000317894"/>
    </source>
</evidence>
<comment type="similarity">
    <text evidence="1 7">Belongs to the RecO family.</text>
</comment>
<dbReference type="SUPFAM" id="SSF50249">
    <property type="entry name" value="Nucleic acid-binding proteins"/>
    <property type="match status" value="1"/>
</dbReference>
<accession>A0A552UIR4</accession>
<dbReference type="InterPro" id="IPR022572">
    <property type="entry name" value="DNA_rep/recomb_RecO_N"/>
</dbReference>
<evidence type="ECO:0000256" key="5">
    <source>
        <dbReference type="ARBA" id="ARBA00023204"/>
    </source>
</evidence>
<proteinExistence type="inferred from homology"/>
<dbReference type="Pfam" id="PF02565">
    <property type="entry name" value="RecO_C"/>
    <property type="match status" value="1"/>
</dbReference>
<gene>
    <name evidence="7 9" type="primary">recO</name>
    <name evidence="9" type="ORF">FMM06_08405</name>
</gene>
<evidence type="ECO:0000256" key="6">
    <source>
        <dbReference type="ARBA" id="ARBA00033409"/>
    </source>
</evidence>
<dbReference type="NCBIfam" id="TIGR00613">
    <property type="entry name" value="reco"/>
    <property type="match status" value="1"/>
</dbReference>
<comment type="function">
    <text evidence="7">Involved in DNA repair and RecF pathway recombination.</text>
</comment>
<protein>
    <recommendedName>
        <fullName evidence="2 7">DNA repair protein RecO</fullName>
    </recommendedName>
    <alternativeName>
        <fullName evidence="6 7">Recombination protein O</fullName>
    </alternativeName>
</protein>
<keyword evidence="10" id="KW-1185">Reference proteome</keyword>
<dbReference type="OrthoDB" id="9804792at2"/>
<dbReference type="InterPro" id="IPR037278">
    <property type="entry name" value="ARFGAP/RecO"/>
</dbReference>
<dbReference type="Gene3D" id="1.20.1440.120">
    <property type="entry name" value="Recombination protein O, C-terminal domain"/>
    <property type="match status" value="1"/>
</dbReference>
<keyword evidence="4 7" id="KW-0233">DNA recombination</keyword>
<evidence type="ECO:0000256" key="7">
    <source>
        <dbReference type="HAMAP-Rule" id="MF_00201"/>
    </source>
</evidence>
<dbReference type="SUPFAM" id="SSF57863">
    <property type="entry name" value="ArfGap/RecO-like zinc finger"/>
    <property type="match status" value="1"/>
</dbReference>
<dbReference type="RefSeq" id="WP_144236806.1">
    <property type="nucleotide sequence ID" value="NZ_VJWA01000001.1"/>
</dbReference>
<name>A0A552UIR4_9SPHN</name>
<dbReference type="EMBL" id="VJWA01000001">
    <property type="protein sequence ID" value="TRW18113.1"/>
    <property type="molecule type" value="Genomic_DNA"/>
</dbReference>
<dbReference type="Proteomes" id="UP000317894">
    <property type="component" value="Unassembled WGS sequence"/>
</dbReference>
<dbReference type="InterPro" id="IPR042242">
    <property type="entry name" value="RecO_C"/>
</dbReference>
<dbReference type="AlphaFoldDB" id="A0A552UIR4"/>
<dbReference type="InterPro" id="IPR003717">
    <property type="entry name" value="RecO"/>
</dbReference>
<evidence type="ECO:0000313" key="9">
    <source>
        <dbReference type="EMBL" id="TRW18113.1"/>
    </source>
</evidence>
<organism evidence="9 10">
    <name type="scientific">Glacieibacterium frigidum</name>
    <dbReference type="NCBI Taxonomy" id="2593303"/>
    <lineage>
        <taxon>Bacteria</taxon>
        <taxon>Pseudomonadati</taxon>
        <taxon>Pseudomonadota</taxon>
        <taxon>Alphaproteobacteria</taxon>
        <taxon>Sphingomonadales</taxon>
        <taxon>Sphingosinicellaceae</taxon>
        <taxon>Glacieibacterium</taxon>
    </lineage>
</organism>
<keyword evidence="3 7" id="KW-0227">DNA damage</keyword>
<dbReference type="PANTHER" id="PTHR33991">
    <property type="entry name" value="DNA REPAIR PROTEIN RECO"/>
    <property type="match status" value="1"/>
</dbReference>
<evidence type="ECO:0000256" key="2">
    <source>
        <dbReference type="ARBA" id="ARBA00021310"/>
    </source>
</evidence>
<dbReference type="GO" id="GO:0006302">
    <property type="term" value="P:double-strand break repair"/>
    <property type="evidence" value="ECO:0007669"/>
    <property type="project" value="TreeGrafter"/>
</dbReference>
<feature type="domain" description="DNA replication/recombination mediator RecO N-terminal" evidence="8">
    <location>
        <begin position="1"/>
        <end position="75"/>
    </location>
</feature>
<reference evidence="9 10" key="1">
    <citation type="submission" date="2019-07" db="EMBL/GenBank/DDBJ databases">
        <title>Novel species isolated from glacier.</title>
        <authorList>
            <person name="Liu Q."/>
            <person name="Xin Y.-H."/>
        </authorList>
    </citation>
    <scope>NUCLEOTIDE SEQUENCE [LARGE SCALE GENOMIC DNA]</scope>
    <source>
        <strain evidence="9 10">LB1R16</strain>
    </source>
</reference>
<keyword evidence="5 7" id="KW-0234">DNA repair</keyword>
<dbReference type="Gene3D" id="2.40.50.140">
    <property type="entry name" value="Nucleic acid-binding proteins"/>
    <property type="match status" value="1"/>
</dbReference>
<sequence length="254" mass="26205">MHLTATALVLTALPHGEHGAVVRFLTPADGMHAGYVRGGRSRKIRPVLQPGNAVAVELRSRIDTQLAAATVELVTSRAGLAFDRLTAAITEYLATLTAAVLDEGTPAPRLHAALDALLDAMAAGTSPEQAAAGVARYELLLLAERGFGLDLDSCAATGAREDLIYVSPKSAQAVSAGAGAPYAAKLLPLPALLRDPRAAADWPDIAAALRTTGWFLERDLLTGAAASLRPARARLVALIDATGITTVAPQDAPG</sequence>
<dbReference type="PANTHER" id="PTHR33991:SF1">
    <property type="entry name" value="DNA REPAIR PROTEIN RECO"/>
    <property type="match status" value="1"/>
</dbReference>
<dbReference type="GO" id="GO:0043590">
    <property type="term" value="C:bacterial nucleoid"/>
    <property type="evidence" value="ECO:0007669"/>
    <property type="project" value="TreeGrafter"/>
</dbReference>
<dbReference type="Pfam" id="PF11967">
    <property type="entry name" value="RecO_N"/>
    <property type="match status" value="1"/>
</dbReference>
<dbReference type="HAMAP" id="MF_00201">
    <property type="entry name" value="RecO"/>
    <property type="match status" value="1"/>
</dbReference>
<dbReference type="InterPro" id="IPR012340">
    <property type="entry name" value="NA-bd_OB-fold"/>
</dbReference>
<comment type="caution">
    <text evidence="9">The sequence shown here is derived from an EMBL/GenBank/DDBJ whole genome shotgun (WGS) entry which is preliminary data.</text>
</comment>
<evidence type="ECO:0000259" key="8">
    <source>
        <dbReference type="Pfam" id="PF11967"/>
    </source>
</evidence>
<dbReference type="GO" id="GO:0006310">
    <property type="term" value="P:DNA recombination"/>
    <property type="evidence" value="ECO:0007669"/>
    <property type="project" value="UniProtKB-UniRule"/>
</dbReference>
<evidence type="ECO:0000256" key="1">
    <source>
        <dbReference type="ARBA" id="ARBA00007452"/>
    </source>
</evidence>